<evidence type="ECO:0000313" key="1">
    <source>
        <dbReference type="EMBL" id="SEP00829.1"/>
    </source>
</evidence>
<accession>A0A1H8UC88</accession>
<name>A0A1H8UC88_9GAMM</name>
<organism evidence="1 2">
    <name type="scientific">Aquisalimonas asiatica</name>
    <dbReference type="NCBI Taxonomy" id="406100"/>
    <lineage>
        <taxon>Bacteria</taxon>
        <taxon>Pseudomonadati</taxon>
        <taxon>Pseudomonadota</taxon>
        <taxon>Gammaproteobacteria</taxon>
        <taxon>Chromatiales</taxon>
        <taxon>Ectothiorhodospiraceae</taxon>
        <taxon>Aquisalimonas</taxon>
    </lineage>
</organism>
<protein>
    <submittedName>
        <fullName evidence="1">Uncharacterized protein</fullName>
    </submittedName>
</protein>
<dbReference type="RefSeq" id="WP_139209215.1">
    <property type="nucleotide sequence ID" value="NZ_FOEG01000006.1"/>
</dbReference>
<gene>
    <name evidence="1" type="ORF">SAMN04488052_10690</name>
</gene>
<dbReference type="AlphaFoldDB" id="A0A1H8UC88"/>
<dbReference type="STRING" id="406100.SAMN04488052_10690"/>
<evidence type="ECO:0000313" key="2">
    <source>
        <dbReference type="Proteomes" id="UP000199657"/>
    </source>
</evidence>
<dbReference type="EMBL" id="FOEG01000006">
    <property type="protein sequence ID" value="SEP00829.1"/>
    <property type="molecule type" value="Genomic_DNA"/>
</dbReference>
<keyword evidence="2" id="KW-1185">Reference proteome</keyword>
<proteinExistence type="predicted"/>
<dbReference type="Proteomes" id="UP000199657">
    <property type="component" value="Unassembled WGS sequence"/>
</dbReference>
<sequence>MSTTIQQLAALGRLASRLSIAKPGPRRALIAAEASGYASAVVAAPGSEKAVSAANELQADAMAALEQDRPQLLQREVIHHD</sequence>
<reference evidence="1 2" key="1">
    <citation type="submission" date="2016-10" db="EMBL/GenBank/DDBJ databases">
        <authorList>
            <person name="de Groot N.N."/>
        </authorList>
    </citation>
    <scope>NUCLEOTIDE SEQUENCE [LARGE SCALE GENOMIC DNA]</scope>
    <source>
        <strain evidence="1 2">CGMCC 1.6291</strain>
    </source>
</reference>